<evidence type="ECO:0000313" key="1">
    <source>
        <dbReference type="EMBL" id="KKN55842.1"/>
    </source>
</evidence>
<organism evidence="1">
    <name type="scientific">marine sediment metagenome</name>
    <dbReference type="NCBI Taxonomy" id="412755"/>
    <lineage>
        <taxon>unclassified sequences</taxon>
        <taxon>metagenomes</taxon>
        <taxon>ecological metagenomes</taxon>
    </lineage>
</organism>
<evidence type="ECO:0008006" key="2">
    <source>
        <dbReference type="Google" id="ProtNLM"/>
    </source>
</evidence>
<accession>A0A0F9S0T8</accession>
<dbReference type="SUPFAM" id="SSF51126">
    <property type="entry name" value="Pectin lyase-like"/>
    <property type="match status" value="1"/>
</dbReference>
<protein>
    <recommendedName>
        <fullName evidence="2">Pectate lyase superfamily protein domain-containing protein</fullName>
    </recommendedName>
</protein>
<reference evidence="1" key="1">
    <citation type="journal article" date="2015" name="Nature">
        <title>Complex archaea that bridge the gap between prokaryotes and eukaryotes.</title>
        <authorList>
            <person name="Spang A."/>
            <person name="Saw J.H."/>
            <person name="Jorgensen S.L."/>
            <person name="Zaremba-Niedzwiedzka K."/>
            <person name="Martijn J."/>
            <person name="Lind A.E."/>
            <person name="van Eijk R."/>
            <person name="Schleper C."/>
            <person name="Guy L."/>
            <person name="Ettema T.J."/>
        </authorList>
    </citation>
    <scope>NUCLEOTIDE SEQUENCE</scope>
</reference>
<dbReference type="EMBL" id="LAZR01000869">
    <property type="protein sequence ID" value="KKN55842.1"/>
    <property type="molecule type" value="Genomic_DNA"/>
</dbReference>
<gene>
    <name evidence="1" type="ORF">LCGC14_0578330</name>
</gene>
<proteinExistence type="predicted"/>
<dbReference type="InterPro" id="IPR012334">
    <property type="entry name" value="Pectin_lyas_fold"/>
</dbReference>
<dbReference type="InterPro" id="IPR011050">
    <property type="entry name" value="Pectin_lyase_fold/virulence"/>
</dbReference>
<name>A0A0F9S0T8_9ZZZZ</name>
<sequence>MKYMYMEGIRMGRFIKASCLIGIAIILTCIIAILFAPDIFGARSSRRPPSVDSAVAAAGDVGSPVGDFVVPDNTTLINADATTGNMTVTLPDAATVANVTYKVVKVDVTTNTVTVVVTGGDAIAGASSYVLRKQYDVLDTVSNGTSYTASVPMNAVIDVRLFGAIASDGIDDKAAILLAMTQVGDGVLRFVEGEYTIGSNLVFTSRVEVFEGASLAPDVGVALTFEEAIEAGAYEIFGDNGSVVWDPVNVARVNVAWFVGDPTDATGAFQEAFDAGIDIEIVIGPDAYALLTDITFDDSVTIAPGTIIDVDDSATLTIDAPIDIPNLPVFLDAVDDPTDGTVIFNDGSTDVVLPVWFGAGVDVADNAAAIEAAVAAGNTNIKSIRLPAGVYNILSDVDIQETLLDMGAGAVIDIGVGNTLTIGSGVVNAGIYQIFSGDGDVSLDAGSCEYVLPQWWGAIGDNSTDCYAAFRAAIDSLNGGPGKMYIPAGTYKISATLDDFPTGSIAASNTGIVIEGAGSGETILKYTGLSGYLFSLENDEANSGNSPTKCIIRDLHIQATDLTSTGGGIEVSHSGFNQVEGVVFTGIEATYGQAINLRNQTKTVSESGFTNDTNRDFTTTGAGATERYAIKFSNTSNVAARIKSVTVRLGKTGAPAGTIAAWIYSDSAGSPDAALSTASASVTNTNLSADADGADVTFEWVNYADRGSLATGVAGQVVLITTGYTYTDTTTEVRLRVDAGDGDVNEFGTFDTGGGGWSTSNDGSNNTIILRTAYGPLGAVFDNIHVYGSPRALIGINMEDAAQLKITNSNIYATLALQANFNGTLDAVTTQFSSSGTNSIEITGGITSFSTGYIESGPVVLDGGFHSFTQTQIAAYVNSSDPTRVSINGSPFAYFQGDNVELRNDFWGNKVYPVNSTPPVALDAEMTLAADGDALTGMAGETTTNGKGLGVWWILGMNAMLPRGTYLITVWAKTDATANLITLVSIQRNISGGNTQLAALAFPTTTTYQPYRIFHNVEAGDSTTYGSWVQIYKSSANANKISVSHVTVERVSEDSYFSGNPVLFSQDNTDGDGARESELFFVGRQSGDEQHALASIKVVHDGAVDDRKGRLEIYVNEDTSWLPTKLAAYWDSLGDTYLTGDVNVTGTLAATTVTGANVTSGADPGHTHTGGGVTDHGALTGLDPDDDHTQYVLVDGTREMTGNLSLDKDSADIKVIATVYDDDATELPSVDFRKADGTEGAPALVDDNDVLGVVSFQGHDGSGFHEGARIEGRIDGTPSDGTDMPTELTIWTTPEASATAVQRAIFTAGGSIGLLADDPAGDVDIGGANVTALSMLTGNNRISLAVGGDSIGLVYVEGSAYAQLVLDDSGGSSNQQIVMLNNTDGVTGFDIINDDGTVRVADVIAFENASGEVGFLTDAPLGNVDIGGVNPTIGVLLTAADIGSVAVGGSTGGRAYIEGSGYAQLILDDSGGAADEQIVTLTNTEGVTNFQVIDDIGGVAVADVIIFDNTNGNVAFGITPDASVKTTIRNAGDQLKLEFDGTDNTVISTDTNGDLTITPSGVDVILAKGVVSLIETTTPGADAGYGKIYTKSDDDLYFQDGSGNEHTILKGSTSIQHEYFAPLEEPTGTVGNWDIVAIGTSQAVHFTFQIPEDFEVLDAITVVVLPDATETIQWDIFVSVAAVGEAYNNDDRSALNETLAVTVNLITELDISGVLTGLAAGDYIAIDFQSDIANIQVVGLEFDFN</sequence>
<comment type="caution">
    <text evidence="1">The sequence shown here is derived from an EMBL/GenBank/DDBJ whole genome shotgun (WGS) entry which is preliminary data.</text>
</comment>
<dbReference type="Gene3D" id="2.160.20.10">
    <property type="entry name" value="Single-stranded right-handed beta-helix, Pectin lyase-like"/>
    <property type="match status" value="1"/>
</dbReference>